<evidence type="ECO:0000313" key="2">
    <source>
        <dbReference type="Proteomes" id="UP000828251"/>
    </source>
</evidence>
<name>A0A9D3W8S8_9ROSI</name>
<comment type="caution">
    <text evidence="1">The sequence shown here is derived from an EMBL/GenBank/DDBJ whole genome shotgun (WGS) entry which is preliminary data.</text>
</comment>
<proteinExistence type="predicted"/>
<sequence length="75" mass="8393">MSTNEVNSAPSATSLHPPSQGVAINVFYRVVQSFPCHDIMTLKEETFLQWQHQMKLIIEAYDLTSFVLGMVAVPP</sequence>
<dbReference type="AlphaFoldDB" id="A0A9D3W8S8"/>
<organism evidence="1 2">
    <name type="scientific">Gossypium stocksii</name>
    <dbReference type="NCBI Taxonomy" id="47602"/>
    <lineage>
        <taxon>Eukaryota</taxon>
        <taxon>Viridiplantae</taxon>
        <taxon>Streptophyta</taxon>
        <taxon>Embryophyta</taxon>
        <taxon>Tracheophyta</taxon>
        <taxon>Spermatophyta</taxon>
        <taxon>Magnoliopsida</taxon>
        <taxon>eudicotyledons</taxon>
        <taxon>Gunneridae</taxon>
        <taxon>Pentapetalae</taxon>
        <taxon>rosids</taxon>
        <taxon>malvids</taxon>
        <taxon>Malvales</taxon>
        <taxon>Malvaceae</taxon>
        <taxon>Malvoideae</taxon>
        <taxon>Gossypium</taxon>
    </lineage>
</organism>
<evidence type="ECO:0000313" key="1">
    <source>
        <dbReference type="EMBL" id="KAH1113860.1"/>
    </source>
</evidence>
<gene>
    <name evidence="1" type="ORF">J1N35_007238</name>
</gene>
<protein>
    <submittedName>
        <fullName evidence="1">Uncharacterized protein</fullName>
    </submittedName>
</protein>
<keyword evidence="2" id="KW-1185">Reference proteome</keyword>
<dbReference type="Proteomes" id="UP000828251">
    <property type="component" value="Unassembled WGS sequence"/>
</dbReference>
<dbReference type="EMBL" id="JAIQCV010000003">
    <property type="protein sequence ID" value="KAH1113860.1"/>
    <property type="molecule type" value="Genomic_DNA"/>
</dbReference>
<dbReference type="OrthoDB" id="1000386at2759"/>
<reference evidence="1 2" key="1">
    <citation type="journal article" date="2021" name="Plant Biotechnol. J.">
        <title>Multi-omics assisted identification of the key and species-specific regulatory components of drought-tolerant mechanisms in Gossypium stocksii.</title>
        <authorList>
            <person name="Yu D."/>
            <person name="Ke L."/>
            <person name="Zhang D."/>
            <person name="Wu Y."/>
            <person name="Sun Y."/>
            <person name="Mei J."/>
            <person name="Sun J."/>
            <person name="Sun Y."/>
        </authorList>
    </citation>
    <scope>NUCLEOTIDE SEQUENCE [LARGE SCALE GENOMIC DNA]</scope>
    <source>
        <strain evidence="2">cv. E1</strain>
        <tissue evidence="1">Leaf</tissue>
    </source>
</reference>
<accession>A0A9D3W8S8</accession>